<name>V2Y559_MONRO</name>
<comment type="caution">
    <text evidence="3">The sequence shown here is derived from an EMBL/GenBank/DDBJ whole genome shotgun (WGS) entry which is preliminary data.</text>
</comment>
<gene>
    <name evidence="3" type="ORF">Moror_15144</name>
</gene>
<dbReference type="AlphaFoldDB" id="V2Y559"/>
<accession>V2Y559</accession>
<evidence type="ECO:0000259" key="2">
    <source>
        <dbReference type="Pfam" id="PF17106"/>
    </source>
</evidence>
<feature type="region of interest" description="Disordered" evidence="1">
    <location>
        <begin position="1"/>
        <end position="101"/>
    </location>
</feature>
<feature type="domain" description="NACHT-NTPase sigma" evidence="2">
    <location>
        <begin position="10"/>
        <end position="50"/>
    </location>
</feature>
<evidence type="ECO:0000313" key="3">
    <source>
        <dbReference type="EMBL" id="ESK86799.1"/>
    </source>
</evidence>
<protein>
    <recommendedName>
        <fullName evidence="2">NACHT-NTPase sigma domain-containing protein</fullName>
    </recommendedName>
</protein>
<reference evidence="3 4" key="1">
    <citation type="journal article" date="2014" name="BMC Genomics">
        <title>Genome and secretome analysis of the hemibiotrophic fungal pathogen, Moniliophthora roreri, which causes frosty pod rot disease of cacao: mechanisms of the biotrophic and necrotrophic phases.</title>
        <authorList>
            <person name="Meinhardt L.W."/>
            <person name="Costa G.G.L."/>
            <person name="Thomazella D.P.T."/>
            <person name="Teixeira P.J.P.L."/>
            <person name="Carazzolle M.F."/>
            <person name="Schuster S.C."/>
            <person name="Carlson J.E."/>
            <person name="Guiltinan M.J."/>
            <person name="Mieczkowski P."/>
            <person name="Farmer A."/>
            <person name="Ramaraj T."/>
            <person name="Crozier J."/>
            <person name="Davis R.E."/>
            <person name="Shao J."/>
            <person name="Melnick R.L."/>
            <person name="Pereira G.A.G."/>
            <person name="Bailey B.A."/>
        </authorList>
    </citation>
    <scope>NUCLEOTIDE SEQUENCE [LARGE SCALE GENOMIC DNA]</scope>
    <source>
        <strain evidence="3 4">MCA 2997</strain>
    </source>
</reference>
<dbReference type="EMBL" id="AWSO01000884">
    <property type="protein sequence ID" value="ESK86799.1"/>
    <property type="molecule type" value="Genomic_DNA"/>
</dbReference>
<evidence type="ECO:0000256" key="1">
    <source>
        <dbReference type="SAM" id="MobiDB-lite"/>
    </source>
</evidence>
<keyword evidence="4" id="KW-1185">Reference proteome</keyword>
<dbReference type="InterPro" id="IPR031353">
    <property type="entry name" value="NACHT_sigma"/>
</dbReference>
<feature type="compositionally biased region" description="Gly residues" evidence="1">
    <location>
        <begin position="42"/>
        <end position="70"/>
    </location>
</feature>
<sequence>MADNTTGTAHSYNNSGSGPQNINSGSGRQHNNTGSGHQYIGGDHGQQNIGGSGHQNFNSGGGRQNVGGSGNQQQVGDLGHQNNSISAQTQADSQSPLGEETPAALKAEHIVDAVGVDDPAVAVALKKAFESYFSGNIRPKLNLRFFSSLGDDLSDEQVVQVQKRFTHIQTDDQVVEKALKDAFERYSLAPPNNRPKLDYRFFAVDDEISDGQVKEVQSRFKAMFPL</sequence>
<evidence type="ECO:0000313" key="4">
    <source>
        <dbReference type="Proteomes" id="UP000017559"/>
    </source>
</evidence>
<organism evidence="3 4">
    <name type="scientific">Moniliophthora roreri (strain MCA 2997)</name>
    <name type="common">Cocoa frosty pod rot fungus</name>
    <name type="synonym">Crinipellis roreri</name>
    <dbReference type="NCBI Taxonomy" id="1381753"/>
    <lineage>
        <taxon>Eukaryota</taxon>
        <taxon>Fungi</taxon>
        <taxon>Dikarya</taxon>
        <taxon>Basidiomycota</taxon>
        <taxon>Agaricomycotina</taxon>
        <taxon>Agaricomycetes</taxon>
        <taxon>Agaricomycetidae</taxon>
        <taxon>Agaricales</taxon>
        <taxon>Marasmiineae</taxon>
        <taxon>Marasmiaceae</taxon>
        <taxon>Moniliophthora</taxon>
    </lineage>
</organism>
<feature type="compositionally biased region" description="Polar residues" evidence="1">
    <location>
        <begin position="1"/>
        <end position="36"/>
    </location>
</feature>
<dbReference type="Proteomes" id="UP000017559">
    <property type="component" value="Unassembled WGS sequence"/>
</dbReference>
<dbReference type="Pfam" id="PF17106">
    <property type="entry name" value="NACHT_sigma"/>
    <property type="match status" value="1"/>
</dbReference>
<dbReference type="HOGENOM" id="CLU_1073968_0_0_1"/>
<dbReference type="KEGG" id="mrr:Moror_15144"/>
<feature type="compositionally biased region" description="Polar residues" evidence="1">
    <location>
        <begin position="80"/>
        <end position="96"/>
    </location>
</feature>
<proteinExistence type="predicted"/>